<evidence type="ECO:0000313" key="8">
    <source>
        <dbReference type="EMBL" id="AZZ53429.1"/>
    </source>
</evidence>
<dbReference type="EMBL" id="CP028137">
    <property type="protein sequence ID" value="AZZ53429.1"/>
    <property type="molecule type" value="Genomic_DNA"/>
</dbReference>
<dbReference type="InterPro" id="IPR029063">
    <property type="entry name" value="SAM-dependent_MTases_sf"/>
</dbReference>
<dbReference type="NCBIfam" id="TIGR03704">
    <property type="entry name" value="PrmC_rel_meth"/>
    <property type="match status" value="1"/>
</dbReference>
<dbReference type="Gene3D" id="1.10.8.10">
    <property type="entry name" value="DNA helicase RuvA subunit, C-terminal domain"/>
    <property type="match status" value="1"/>
</dbReference>
<name>A0A3T0T4E7_9MICO</name>
<dbReference type="RefSeq" id="WP_127887908.1">
    <property type="nucleotide sequence ID" value="NZ_CP028137.1"/>
</dbReference>
<gene>
    <name evidence="8" type="ORF">C1I64_16220</name>
</gene>
<dbReference type="GO" id="GO:0032259">
    <property type="term" value="P:methylation"/>
    <property type="evidence" value="ECO:0007669"/>
    <property type="project" value="UniProtKB-KW"/>
</dbReference>
<evidence type="ECO:0000256" key="5">
    <source>
        <dbReference type="ARBA" id="ARBA00048391"/>
    </source>
</evidence>
<dbReference type="PANTHER" id="PTHR18895:SF74">
    <property type="entry name" value="MTRF1L RELEASE FACTOR GLUTAMINE METHYLTRANSFERASE"/>
    <property type="match status" value="1"/>
</dbReference>
<dbReference type="InterPro" id="IPR050320">
    <property type="entry name" value="N5-glutamine_MTase"/>
</dbReference>
<dbReference type="InterPro" id="IPR007848">
    <property type="entry name" value="Small_mtfrase_dom"/>
</dbReference>
<dbReference type="SUPFAM" id="SSF53335">
    <property type="entry name" value="S-adenosyl-L-methionine-dependent methyltransferases"/>
    <property type="match status" value="1"/>
</dbReference>
<evidence type="ECO:0000256" key="2">
    <source>
        <dbReference type="ARBA" id="ARBA00022603"/>
    </source>
</evidence>
<feature type="region of interest" description="Disordered" evidence="6">
    <location>
        <begin position="1"/>
        <end position="23"/>
    </location>
</feature>
<dbReference type="Gene3D" id="3.40.50.150">
    <property type="entry name" value="Vaccinia Virus protein VP39"/>
    <property type="match status" value="1"/>
</dbReference>
<dbReference type="Pfam" id="PF05175">
    <property type="entry name" value="MTS"/>
    <property type="match status" value="1"/>
</dbReference>
<dbReference type="EC" id="2.1.1.297" evidence="1"/>
<dbReference type="InterPro" id="IPR022446">
    <property type="entry name" value="MeTrfrase_put"/>
</dbReference>
<dbReference type="NCBIfam" id="TIGR00536">
    <property type="entry name" value="hemK_fam"/>
    <property type="match status" value="1"/>
</dbReference>
<feature type="compositionally biased region" description="Low complexity" evidence="6">
    <location>
        <begin position="9"/>
        <end position="23"/>
    </location>
</feature>
<comment type="catalytic activity">
    <reaction evidence="5">
        <text>L-glutaminyl-[peptide chain release factor] + S-adenosyl-L-methionine = N(5)-methyl-L-glutaminyl-[peptide chain release factor] + S-adenosyl-L-homocysteine + H(+)</text>
        <dbReference type="Rhea" id="RHEA:42896"/>
        <dbReference type="Rhea" id="RHEA-COMP:10271"/>
        <dbReference type="Rhea" id="RHEA-COMP:10272"/>
        <dbReference type="ChEBI" id="CHEBI:15378"/>
        <dbReference type="ChEBI" id="CHEBI:30011"/>
        <dbReference type="ChEBI" id="CHEBI:57856"/>
        <dbReference type="ChEBI" id="CHEBI:59789"/>
        <dbReference type="ChEBI" id="CHEBI:61891"/>
        <dbReference type="EC" id="2.1.1.297"/>
    </reaction>
</comment>
<keyword evidence="3" id="KW-0808">Transferase</keyword>
<evidence type="ECO:0000259" key="7">
    <source>
        <dbReference type="Pfam" id="PF05175"/>
    </source>
</evidence>
<proteinExistence type="predicted"/>
<dbReference type="Proteomes" id="UP000285317">
    <property type="component" value="Chromosome"/>
</dbReference>
<dbReference type="PANTHER" id="PTHR18895">
    <property type="entry name" value="HEMK METHYLTRANSFERASE"/>
    <property type="match status" value="1"/>
</dbReference>
<sequence>MNDAPSGPPTGRSSSPGSGLPPALASSVARLRAAGCVFAEEEAELLHEAAAGSDRLDALLRRREAGEPLEQILGWVAFRGLRVPVSPGVFVPRRRTEAVVDAALALLDGRGPATVLDLCCGVGAIGRALLEERDGVTLHAADLSPAAVTCARRTLTGLATVHRGDLFAALPEDLRGRIDLVVVNAPYVPTAAIALMPPEARLHEPASTLDGGGDGLALHRRIAAEVLPWLTEDGVVAIETSREQAERTAALFADVGFDPSILLDDDLDATVVSAPRRRTTRV</sequence>
<protein>
    <recommendedName>
        <fullName evidence="1">peptide chain release factor N(5)-glutamine methyltransferase</fullName>
        <ecNumber evidence="1">2.1.1.297</ecNumber>
    </recommendedName>
</protein>
<evidence type="ECO:0000256" key="3">
    <source>
        <dbReference type="ARBA" id="ARBA00022679"/>
    </source>
</evidence>
<dbReference type="KEGG" id="rfs:C1I64_16220"/>
<evidence type="ECO:0000256" key="1">
    <source>
        <dbReference type="ARBA" id="ARBA00012771"/>
    </source>
</evidence>
<dbReference type="CDD" id="cd02440">
    <property type="entry name" value="AdoMet_MTases"/>
    <property type="match status" value="1"/>
</dbReference>
<keyword evidence="4" id="KW-0949">S-adenosyl-L-methionine</keyword>
<feature type="domain" description="Methyltransferase small" evidence="7">
    <location>
        <begin position="100"/>
        <end position="213"/>
    </location>
</feature>
<reference evidence="8 9" key="1">
    <citation type="submission" date="2018-03" db="EMBL/GenBank/DDBJ databases">
        <title>Bacteriophage NCPPB3778 and a type I-E CRISPR drive the evolution of the US Biological Select Agent, Rathayibacter toxicus.</title>
        <authorList>
            <person name="Davis E.W.II."/>
            <person name="Tabima J.F."/>
            <person name="Weisberg A.J."/>
            <person name="Dantas Lopes L."/>
            <person name="Wiseman M.S."/>
            <person name="Wiseman M.S."/>
            <person name="Pupko T."/>
            <person name="Belcher M.S."/>
            <person name="Sechler A.J."/>
            <person name="Tancos M.A."/>
            <person name="Schroeder B.K."/>
            <person name="Murray T.D."/>
            <person name="Luster D.G."/>
            <person name="Schneider W.L."/>
            <person name="Rogers E."/>
            <person name="Andreote F.D."/>
            <person name="Grunwald N.J."/>
            <person name="Putnam M.L."/>
            <person name="Chang J.H."/>
        </authorList>
    </citation>
    <scope>NUCLEOTIDE SEQUENCE [LARGE SCALE GENOMIC DNA]</scope>
    <source>
        <strain evidence="8 9">DSM 15932</strain>
    </source>
</reference>
<dbReference type="AlphaFoldDB" id="A0A3T0T4E7"/>
<keyword evidence="2" id="KW-0489">Methyltransferase</keyword>
<dbReference type="InterPro" id="IPR004556">
    <property type="entry name" value="HemK-like"/>
</dbReference>
<accession>A0A3T0T4E7</accession>
<organism evidence="8 9">
    <name type="scientific">Rathayibacter festucae DSM 15932</name>
    <dbReference type="NCBI Taxonomy" id="1328866"/>
    <lineage>
        <taxon>Bacteria</taxon>
        <taxon>Bacillati</taxon>
        <taxon>Actinomycetota</taxon>
        <taxon>Actinomycetes</taxon>
        <taxon>Micrococcales</taxon>
        <taxon>Microbacteriaceae</taxon>
        <taxon>Rathayibacter</taxon>
    </lineage>
</organism>
<evidence type="ECO:0000256" key="4">
    <source>
        <dbReference type="ARBA" id="ARBA00022691"/>
    </source>
</evidence>
<evidence type="ECO:0000313" key="9">
    <source>
        <dbReference type="Proteomes" id="UP000285317"/>
    </source>
</evidence>
<evidence type="ECO:0000256" key="6">
    <source>
        <dbReference type="SAM" id="MobiDB-lite"/>
    </source>
</evidence>
<dbReference type="GO" id="GO:0102559">
    <property type="term" value="F:peptide chain release factor N(5)-glutamine methyltransferase activity"/>
    <property type="evidence" value="ECO:0007669"/>
    <property type="project" value="UniProtKB-EC"/>
</dbReference>